<comment type="caution">
    <text evidence="2">The sequence shown here is derived from an EMBL/GenBank/DDBJ whole genome shotgun (WGS) entry which is preliminary data.</text>
</comment>
<evidence type="ECO:0000313" key="3">
    <source>
        <dbReference type="Proteomes" id="UP000318405"/>
    </source>
</evidence>
<gene>
    <name evidence="2" type="ORF">FOZ76_11030</name>
</gene>
<evidence type="ECO:0000256" key="1">
    <source>
        <dbReference type="SAM" id="Phobius"/>
    </source>
</evidence>
<proteinExistence type="predicted"/>
<dbReference type="Proteomes" id="UP000318405">
    <property type="component" value="Unassembled WGS sequence"/>
</dbReference>
<sequence>MTHAAANPGRAARHAGRAPRAAGQVLVEALVIGALLALLLFAPAWGDGERGMAGVWLRALAIWYGRFAAALALPV</sequence>
<keyword evidence="1" id="KW-1133">Transmembrane helix</keyword>
<accession>A0A556AQ42</accession>
<name>A0A556AQ42_9BURK</name>
<dbReference type="RefSeq" id="WP_143948315.1">
    <property type="nucleotide sequence ID" value="NZ_BAABMB010000002.1"/>
</dbReference>
<organism evidence="2 3">
    <name type="scientific">Verticiella sediminum</name>
    <dbReference type="NCBI Taxonomy" id="1247510"/>
    <lineage>
        <taxon>Bacteria</taxon>
        <taxon>Pseudomonadati</taxon>
        <taxon>Pseudomonadota</taxon>
        <taxon>Betaproteobacteria</taxon>
        <taxon>Burkholderiales</taxon>
        <taxon>Alcaligenaceae</taxon>
        <taxon>Verticiella</taxon>
    </lineage>
</organism>
<keyword evidence="1" id="KW-0472">Membrane</keyword>
<protein>
    <submittedName>
        <fullName evidence="2">Uncharacterized protein</fullName>
    </submittedName>
</protein>
<keyword evidence="3" id="KW-1185">Reference proteome</keyword>
<evidence type="ECO:0000313" key="2">
    <source>
        <dbReference type="EMBL" id="TSH95003.1"/>
    </source>
</evidence>
<keyword evidence="1" id="KW-0812">Transmembrane</keyword>
<dbReference type="AlphaFoldDB" id="A0A556AQ42"/>
<feature type="transmembrane region" description="Helical" evidence="1">
    <location>
        <begin position="21"/>
        <end position="43"/>
    </location>
</feature>
<dbReference type="EMBL" id="VLTJ01000022">
    <property type="protein sequence ID" value="TSH95003.1"/>
    <property type="molecule type" value="Genomic_DNA"/>
</dbReference>
<reference evidence="2 3" key="1">
    <citation type="submission" date="2019-07" db="EMBL/GenBank/DDBJ databases">
        <title>Qingshengfaniella alkalisoli gen. nov., sp. nov., isolated from saline soil.</title>
        <authorList>
            <person name="Xu L."/>
            <person name="Huang X.-X."/>
            <person name="Sun J.-Q."/>
        </authorList>
    </citation>
    <scope>NUCLEOTIDE SEQUENCE [LARGE SCALE GENOMIC DNA]</scope>
    <source>
        <strain evidence="2 3">DSM 27279</strain>
    </source>
</reference>